<evidence type="ECO:0000313" key="3">
    <source>
        <dbReference type="EnsemblMetazoa" id="XP_022654519"/>
    </source>
</evidence>
<dbReference type="RefSeq" id="XP_022654519.1">
    <property type="nucleotide sequence ID" value="XM_022798784.1"/>
</dbReference>
<organism evidence="3 4">
    <name type="scientific">Varroa destructor</name>
    <name type="common">Honeybee mite</name>
    <dbReference type="NCBI Taxonomy" id="109461"/>
    <lineage>
        <taxon>Eukaryota</taxon>
        <taxon>Metazoa</taxon>
        <taxon>Ecdysozoa</taxon>
        <taxon>Arthropoda</taxon>
        <taxon>Chelicerata</taxon>
        <taxon>Arachnida</taxon>
        <taxon>Acari</taxon>
        <taxon>Parasitiformes</taxon>
        <taxon>Mesostigmata</taxon>
        <taxon>Gamasina</taxon>
        <taxon>Dermanyssoidea</taxon>
        <taxon>Varroidae</taxon>
        <taxon>Varroa</taxon>
    </lineage>
</organism>
<dbReference type="AlphaFoldDB" id="A0A7M7JRG6"/>
<dbReference type="KEGG" id="vde:111247621"/>
<evidence type="ECO:0000256" key="2">
    <source>
        <dbReference type="SAM" id="SignalP"/>
    </source>
</evidence>
<dbReference type="EnsemblMetazoa" id="XM_022798784">
    <property type="protein sequence ID" value="XP_022654519"/>
    <property type="gene ID" value="LOC111247621"/>
</dbReference>
<dbReference type="InterPro" id="IPR022727">
    <property type="entry name" value="Cuticle_C1"/>
</dbReference>
<dbReference type="GO" id="GO:0090575">
    <property type="term" value="C:RNA polymerase II transcription regulator complex"/>
    <property type="evidence" value="ECO:0007669"/>
    <property type="project" value="TreeGrafter"/>
</dbReference>
<keyword evidence="4" id="KW-1185">Reference proteome</keyword>
<sequence>MKALSVACTFGLVVSAFGGALTTNFGVNDGFGGYQSYHAPVSQVNTISAPGFVKTIASPALSTSYTKVSTAPAAATIAYAAPAAVQKTISYNTPGSVVTYSAPSVQKTISYGAPIVQKSIYAAPAPVISYAAPAVQKTISYTAPAATIAYAAPASTLTYTAAPATTISYAAAPAVQKTISYAAPTVQKTISYAAPAATISYAAPAVQKTIAYAAPAVQYQLSNPGFTKTIQTPYYSTVASSQALPQAQKQIDIAHHF</sequence>
<evidence type="ECO:0000256" key="1">
    <source>
        <dbReference type="ARBA" id="ARBA00022737"/>
    </source>
</evidence>
<dbReference type="Pfam" id="PF11018">
    <property type="entry name" value="Cuticle_3"/>
    <property type="match status" value="1"/>
</dbReference>
<dbReference type="GO" id="GO:0045944">
    <property type="term" value="P:positive regulation of transcription by RNA polymerase II"/>
    <property type="evidence" value="ECO:0007669"/>
    <property type="project" value="TreeGrafter"/>
</dbReference>
<feature type="signal peptide" evidence="2">
    <location>
        <begin position="1"/>
        <end position="22"/>
    </location>
</feature>
<proteinExistence type="predicted"/>
<dbReference type="InParanoid" id="A0A7M7JRG6"/>
<protein>
    <submittedName>
        <fullName evidence="3">Uncharacterized protein</fullName>
    </submittedName>
</protein>
<dbReference type="PANTHER" id="PTHR15363:SF4">
    <property type="entry name" value="CUTICLE PROTEIN 16.5-RELATED"/>
    <property type="match status" value="1"/>
</dbReference>
<name>A0A7M7JRG6_VARDE</name>
<dbReference type="OrthoDB" id="7493332at2759"/>
<dbReference type="PANTHER" id="PTHR15363">
    <property type="entry name" value="POU DOMAIN CLASS 2-ASSOCIATING FACTOR 1"/>
    <property type="match status" value="1"/>
</dbReference>
<dbReference type="Proteomes" id="UP000594260">
    <property type="component" value="Unplaced"/>
</dbReference>
<reference evidence="3" key="1">
    <citation type="submission" date="2021-01" db="UniProtKB">
        <authorList>
            <consortium name="EnsemblMetazoa"/>
        </authorList>
    </citation>
    <scope>IDENTIFICATION</scope>
</reference>
<dbReference type="GO" id="GO:0003713">
    <property type="term" value="F:transcription coactivator activity"/>
    <property type="evidence" value="ECO:0007669"/>
    <property type="project" value="TreeGrafter"/>
</dbReference>
<keyword evidence="2" id="KW-0732">Signal</keyword>
<accession>A0A7M7JRG6</accession>
<dbReference type="GeneID" id="111247621"/>
<feature type="chain" id="PRO_5029626599" evidence="2">
    <location>
        <begin position="23"/>
        <end position="257"/>
    </location>
</feature>
<evidence type="ECO:0000313" key="4">
    <source>
        <dbReference type="Proteomes" id="UP000594260"/>
    </source>
</evidence>
<keyword evidence="1" id="KW-0677">Repeat</keyword>